<organism evidence="2 3">
    <name type="scientific">Cellvibrio zantedeschiae</name>
    <dbReference type="NCBI Taxonomy" id="1237077"/>
    <lineage>
        <taxon>Bacteria</taxon>
        <taxon>Pseudomonadati</taxon>
        <taxon>Pseudomonadota</taxon>
        <taxon>Gammaproteobacteria</taxon>
        <taxon>Cellvibrionales</taxon>
        <taxon>Cellvibrionaceae</taxon>
        <taxon>Cellvibrio</taxon>
    </lineage>
</organism>
<keyword evidence="1" id="KW-0175">Coiled coil</keyword>
<proteinExistence type="predicted"/>
<dbReference type="EMBL" id="BMYZ01000004">
    <property type="protein sequence ID" value="GGY86572.1"/>
    <property type="molecule type" value="Genomic_DNA"/>
</dbReference>
<name>A0ABQ3BEC2_9GAMM</name>
<reference evidence="3" key="1">
    <citation type="journal article" date="2019" name="Int. J. Syst. Evol. Microbiol.">
        <title>The Global Catalogue of Microorganisms (GCM) 10K type strain sequencing project: providing services to taxonomists for standard genome sequencing and annotation.</title>
        <authorList>
            <consortium name="The Broad Institute Genomics Platform"/>
            <consortium name="The Broad Institute Genome Sequencing Center for Infectious Disease"/>
            <person name="Wu L."/>
            <person name="Ma J."/>
        </authorList>
    </citation>
    <scope>NUCLEOTIDE SEQUENCE [LARGE SCALE GENOMIC DNA]</scope>
    <source>
        <strain evidence="3">KCTC 32239</strain>
    </source>
</reference>
<accession>A0ABQ3BEC2</accession>
<feature type="coiled-coil region" evidence="1">
    <location>
        <begin position="150"/>
        <end position="191"/>
    </location>
</feature>
<evidence type="ECO:0000256" key="1">
    <source>
        <dbReference type="SAM" id="Coils"/>
    </source>
</evidence>
<gene>
    <name evidence="2" type="ORF">GCM10011613_34650</name>
</gene>
<evidence type="ECO:0000313" key="3">
    <source>
        <dbReference type="Proteomes" id="UP000619761"/>
    </source>
</evidence>
<comment type="caution">
    <text evidence="2">The sequence shown here is derived from an EMBL/GenBank/DDBJ whole genome shotgun (WGS) entry which is preliminary data.</text>
</comment>
<dbReference type="Proteomes" id="UP000619761">
    <property type="component" value="Unassembled WGS sequence"/>
</dbReference>
<keyword evidence="3" id="KW-1185">Reference proteome</keyword>
<evidence type="ECO:0000313" key="2">
    <source>
        <dbReference type="EMBL" id="GGY86572.1"/>
    </source>
</evidence>
<dbReference type="InterPro" id="IPR021242">
    <property type="entry name" value="DUF2799"/>
</dbReference>
<dbReference type="Pfam" id="PF10973">
    <property type="entry name" value="DUF2799"/>
    <property type="match status" value="1"/>
</dbReference>
<protein>
    <submittedName>
        <fullName evidence="2">DNA repair ATPase</fullName>
    </submittedName>
</protein>
<sequence>MLVLLSGCATMSKEECKQADWYIKGVEDATKGFPLDRVIEHGKACARIKITPDMKEYREGHAKGARLYCVPEKGYSEGRDGAAYNGICPVELEPKFLRAYRDGQELYRIQQNMNRMLNEINGNNSQIDSYYNEISRLKYEIVNSRDENDRRYKMRRIDELEQDIRNLSLNADRAARELELFKNDYRVVEDKHRRMGYL</sequence>